<dbReference type="Proteomes" id="UP000299095">
    <property type="component" value="Segment"/>
</dbReference>
<name>A0A4P8MWM6_9CAUD</name>
<accession>A0A4P8MWM6</accession>
<dbReference type="KEGG" id="vg:64469923"/>
<keyword evidence="2" id="KW-1185">Reference proteome</keyword>
<dbReference type="GeneID" id="64469923"/>
<organism evidence="1 2">
    <name type="scientific">Shigella phage DS8</name>
    <dbReference type="NCBI Taxonomy" id="2565502"/>
    <lineage>
        <taxon>Viruses</taxon>
        <taxon>Duplodnaviria</taxon>
        <taxon>Heunggongvirae</taxon>
        <taxon>Uroviricota</taxon>
        <taxon>Caudoviricetes</taxon>
        <taxon>Deseoctovirus</taxon>
        <taxon>Deseoctovirus DS8</taxon>
    </lineage>
</organism>
<protein>
    <submittedName>
        <fullName evidence="1">Uncharacterized protein</fullName>
    </submittedName>
</protein>
<dbReference type="EMBL" id="MK759854">
    <property type="protein sequence ID" value="QCQ57328.1"/>
    <property type="molecule type" value="Genomic_DNA"/>
</dbReference>
<reference evidence="1 2" key="1">
    <citation type="submission" date="2019-04" db="EMBL/GenBank/DDBJ databases">
        <title>The complete genome of Shigella Siphoviridae phage DS8.</title>
        <authorList>
            <person name="Deng Z."/>
            <person name="Lin L."/>
            <person name="Zhang Q."/>
            <person name="Deng X."/>
        </authorList>
    </citation>
    <scope>NUCLEOTIDE SEQUENCE [LARGE SCALE GENOMIC DNA]</scope>
</reference>
<proteinExistence type="predicted"/>
<sequence>MSIYFIHAEVLDGDKVVTKACAIACFDNANDAFDWFMDSQEVAKYKNKGRDVVIDKLEKVE</sequence>
<evidence type="ECO:0000313" key="2">
    <source>
        <dbReference type="Proteomes" id="UP000299095"/>
    </source>
</evidence>
<dbReference type="RefSeq" id="YP_010054241.1">
    <property type="nucleotide sequence ID" value="NC_054650.1"/>
</dbReference>
<evidence type="ECO:0000313" key="1">
    <source>
        <dbReference type="EMBL" id="QCQ57328.1"/>
    </source>
</evidence>